<keyword evidence="5" id="KW-1185">Reference proteome</keyword>
<dbReference type="PANTHER" id="PTHR44591">
    <property type="entry name" value="STRESS RESPONSE REGULATOR PROTEIN 1"/>
    <property type="match status" value="1"/>
</dbReference>
<feature type="modified residue" description="4-aspartylphosphate" evidence="2">
    <location>
        <position position="54"/>
    </location>
</feature>
<evidence type="ECO:0000313" key="4">
    <source>
        <dbReference type="EMBL" id="MBQ0937500.1"/>
    </source>
</evidence>
<gene>
    <name evidence="4" type="ORF">KAK11_19395</name>
</gene>
<dbReference type="Gene3D" id="3.40.50.2300">
    <property type="match status" value="1"/>
</dbReference>
<evidence type="ECO:0000313" key="5">
    <source>
        <dbReference type="Proteomes" id="UP000672097"/>
    </source>
</evidence>
<dbReference type="CDD" id="cd17546">
    <property type="entry name" value="REC_hyHK_CKI1_RcsC-like"/>
    <property type="match status" value="1"/>
</dbReference>
<evidence type="ECO:0000259" key="3">
    <source>
        <dbReference type="PROSITE" id="PS50110"/>
    </source>
</evidence>
<dbReference type="SUPFAM" id="SSF52172">
    <property type="entry name" value="CheY-like"/>
    <property type="match status" value="1"/>
</dbReference>
<dbReference type="PROSITE" id="PS50110">
    <property type="entry name" value="RESPONSE_REGULATORY"/>
    <property type="match status" value="1"/>
</dbReference>
<dbReference type="RefSeq" id="WP_210811055.1">
    <property type="nucleotide sequence ID" value="NZ_JAGQDG010000008.1"/>
</dbReference>
<dbReference type="PANTHER" id="PTHR44591:SF3">
    <property type="entry name" value="RESPONSE REGULATORY DOMAIN-CONTAINING PROTEIN"/>
    <property type="match status" value="1"/>
</dbReference>
<organism evidence="4 5">
    <name type="scientific">Ideonella paludis</name>
    <dbReference type="NCBI Taxonomy" id="1233411"/>
    <lineage>
        <taxon>Bacteria</taxon>
        <taxon>Pseudomonadati</taxon>
        <taxon>Pseudomonadota</taxon>
        <taxon>Betaproteobacteria</taxon>
        <taxon>Burkholderiales</taxon>
        <taxon>Sphaerotilaceae</taxon>
        <taxon>Ideonella</taxon>
    </lineage>
</organism>
<accession>A0ABS5E256</accession>
<dbReference type="InterPro" id="IPR001789">
    <property type="entry name" value="Sig_transdc_resp-reg_receiver"/>
</dbReference>
<dbReference type="SMART" id="SM00448">
    <property type="entry name" value="REC"/>
    <property type="match status" value="1"/>
</dbReference>
<reference evidence="4 5" key="1">
    <citation type="submission" date="2021-04" db="EMBL/GenBank/DDBJ databases">
        <title>The genome sequence of type strain Ideonella paludis KCTC 32238.</title>
        <authorList>
            <person name="Liu Y."/>
        </authorList>
    </citation>
    <scope>NUCLEOTIDE SEQUENCE [LARGE SCALE GENOMIC DNA]</scope>
    <source>
        <strain evidence="4 5">KCTC 32238</strain>
    </source>
</reference>
<dbReference type="Proteomes" id="UP000672097">
    <property type="component" value="Unassembled WGS sequence"/>
</dbReference>
<evidence type="ECO:0000256" key="1">
    <source>
        <dbReference type="ARBA" id="ARBA00022553"/>
    </source>
</evidence>
<protein>
    <submittedName>
        <fullName evidence="4">Response regulator</fullName>
    </submittedName>
</protein>
<evidence type="ECO:0000256" key="2">
    <source>
        <dbReference type="PROSITE-ProRule" id="PRU00169"/>
    </source>
</evidence>
<name>A0ABS5E256_9BURK</name>
<keyword evidence="1 2" id="KW-0597">Phosphoprotein</keyword>
<dbReference type="Pfam" id="PF00072">
    <property type="entry name" value="Response_reg"/>
    <property type="match status" value="1"/>
</dbReference>
<dbReference type="InterPro" id="IPR050595">
    <property type="entry name" value="Bact_response_regulator"/>
</dbReference>
<dbReference type="EMBL" id="JAGQDG010000008">
    <property type="protein sequence ID" value="MBQ0937500.1"/>
    <property type="molecule type" value="Genomic_DNA"/>
</dbReference>
<comment type="caution">
    <text evidence="4">The sequence shown here is derived from an EMBL/GenBank/DDBJ whole genome shotgun (WGS) entry which is preliminary data.</text>
</comment>
<feature type="domain" description="Response regulatory" evidence="3">
    <location>
        <begin position="3"/>
        <end position="121"/>
    </location>
</feature>
<sequence>MKHILIVDDEPPIARVLKLTLEKAGWQVTWAPDGQVALEWLRKTSEPPTALITDIQMPRLNGRELVKAIEAEWPHRDYPIYVMTSMTEREERHWVGALHRVHFLEKPISPRLLVNTLTHEAVTGFGDFHG</sequence>
<proteinExistence type="predicted"/>
<dbReference type="InterPro" id="IPR011006">
    <property type="entry name" value="CheY-like_superfamily"/>
</dbReference>